<dbReference type="Gene3D" id="3.90.470.20">
    <property type="entry name" value="4'-phosphopantetheinyl transferase domain"/>
    <property type="match status" value="1"/>
</dbReference>
<comment type="caution">
    <text evidence="3">The sequence shown here is derived from an EMBL/GenBank/DDBJ whole genome shotgun (WGS) entry which is preliminary data.</text>
</comment>
<dbReference type="RefSeq" id="WP_220248282.1">
    <property type="nucleotide sequence ID" value="NZ_JAICCF010000001.1"/>
</dbReference>
<evidence type="ECO:0000259" key="2">
    <source>
        <dbReference type="Pfam" id="PF01648"/>
    </source>
</evidence>
<feature type="domain" description="4'-phosphopantetheinyl transferase" evidence="2">
    <location>
        <begin position="124"/>
        <end position="193"/>
    </location>
</feature>
<accession>A0ABS7G617</accession>
<evidence type="ECO:0000313" key="3">
    <source>
        <dbReference type="EMBL" id="MBW8683049.1"/>
    </source>
</evidence>
<reference evidence="3 4" key="1">
    <citation type="submission" date="2021-08" db="EMBL/GenBank/DDBJ databases">
        <title>The genome sequence of Chitinophaga sp. B61.</title>
        <authorList>
            <person name="Zhang X."/>
        </authorList>
    </citation>
    <scope>NUCLEOTIDE SEQUENCE [LARGE SCALE GENOMIC DNA]</scope>
    <source>
        <strain evidence="3 4">B61</strain>
    </source>
</reference>
<dbReference type="EMBL" id="JAICCF010000001">
    <property type="protein sequence ID" value="MBW8683049.1"/>
    <property type="molecule type" value="Genomic_DNA"/>
</dbReference>
<protein>
    <submittedName>
        <fullName evidence="3">4'-phosphopantetheinyl transferase superfamily protein</fullName>
    </submittedName>
</protein>
<sequence length="251" mass="27317">MTKISSSFMASKQEICLRRPGRNDLAIMSIAVGNPPLTLLHPSEKERYLQLQTPARRNSFLLGRCAAKTALSGLTPHVAPAAINIAKGVFNFPVVYGIGMDNLQVSISHSPPFAIAIAFSEAHPLGIDIEKIKVANGDLLRRVMSPWEVDLTSQLGLDASIGNTVIWSAREALSKIIRTGLSAGFDLLRVQSMVYYEQALLLSFVNFPQYKAIVIIENSYVFSLVIPAGTGIDIVTWQKDVSAGAGLLLFY</sequence>
<keyword evidence="1 3" id="KW-0808">Transferase</keyword>
<name>A0ABS7G617_9BACT</name>
<evidence type="ECO:0000256" key="1">
    <source>
        <dbReference type="ARBA" id="ARBA00022679"/>
    </source>
</evidence>
<dbReference type="GO" id="GO:0016740">
    <property type="term" value="F:transferase activity"/>
    <property type="evidence" value="ECO:0007669"/>
    <property type="project" value="UniProtKB-KW"/>
</dbReference>
<dbReference type="InterPro" id="IPR037143">
    <property type="entry name" value="4-PPantetheinyl_Trfase_dom_sf"/>
</dbReference>
<dbReference type="SUPFAM" id="SSF56214">
    <property type="entry name" value="4'-phosphopantetheinyl transferase"/>
    <property type="match status" value="2"/>
</dbReference>
<keyword evidence="4" id="KW-1185">Reference proteome</keyword>
<dbReference type="Pfam" id="PF01648">
    <property type="entry name" value="ACPS"/>
    <property type="match status" value="1"/>
</dbReference>
<organism evidence="3 4">
    <name type="scientific">Chitinophaga rhizophila</name>
    <dbReference type="NCBI Taxonomy" id="2866212"/>
    <lineage>
        <taxon>Bacteria</taxon>
        <taxon>Pseudomonadati</taxon>
        <taxon>Bacteroidota</taxon>
        <taxon>Chitinophagia</taxon>
        <taxon>Chitinophagales</taxon>
        <taxon>Chitinophagaceae</taxon>
        <taxon>Chitinophaga</taxon>
    </lineage>
</organism>
<dbReference type="Proteomes" id="UP000812961">
    <property type="component" value="Unassembled WGS sequence"/>
</dbReference>
<gene>
    <name evidence="3" type="ORF">K1Y79_01765</name>
</gene>
<evidence type="ECO:0000313" key="4">
    <source>
        <dbReference type="Proteomes" id="UP000812961"/>
    </source>
</evidence>
<dbReference type="InterPro" id="IPR008278">
    <property type="entry name" value="4-PPantetheinyl_Trfase_dom"/>
</dbReference>
<proteinExistence type="predicted"/>